<evidence type="ECO:0000256" key="3">
    <source>
        <dbReference type="ARBA" id="ARBA00022692"/>
    </source>
</evidence>
<feature type="transmembrane region" description="Helical" evidence="7">
    <location>
        <begin position="174"/>
        <end position="193"/>
    </location>
</feature>
<evidence type="ECO:0000256" key="2">
    <source>
        <dbReference type="ARBA" id="ARBA00006175"/>
    </source>
</evidence>
<dbReference type="EMBL" id="CAXLJM020000022">
    <property type="protein sequence ID" value="CAL8088091.1"/>
    <property type="molecule type" value="Genomic_DNA"/>
</dbReference>
<evidence type="ECO:0000256" key="4">
    <source>
        <dbReference type="ARBA" id="ARBA00022989"/>
    </source>
</evidence>
<feature type="transmembrane region" description="Helical" evidence="7">
    <location>
        <begin position="55"/>
        <end position="79"/>
    </location>
</feature>
<dbReference type="Proteomes" id="UP001642540">
    <property type="component" value="Unassembled WGS sequence"/>
</dbReference>
<dbReference type="SUPFAM" id="SSF81338">
    <property type="entry name" value="Aquaporin-like"/>
    <property type="match status" value="1"/>
</dbReference>
<keyword evidence="6" id="KW-0813">Transport</keyword>
<dbReference type="InterPro" id="IPR034294">
    <property type="entry name" value="Aquaporin_transptr"/>
</dbReference>
<dbReference type="PANTHER" id="PTHR19139">
    <property type="entry name" value="AQUAPORIN TRANSPORTER"/>
    <property type="match status" value="1"/>
</dbReference>
<dbReference type="CDD" id="cd00333">
    <property type="entry name" value="MIP"/>
    <property type="match status" value="1"/>
</dbReference>
<evidence type="ECO:0000256" key="5">
    <source>
        <dbReference type="ARBA" id="ARBA00023136"/>
    </source>
</evidence>
<comment type="subcellular location">
    <subcellularLocation>
        <location evidence="1">Membrane</location>
        <topology evidence="1">Multi-pass membrane protein</topology>
    </subcellularLocation>
</comment>
<dbReference type="Pfam" id="PF00230">
    <property type="entry name" value="MIP"/>
    <property type="match status" value="1"/>
</dbReference>
<feature type="transmembrane region" description="Helical" evidence="7">
    <location>
        <begin position="100"/>
        <end position="122"/>
    </location>
</feature>
<evidence type="ECO:0000313" key="8">
    <source>
        <dbReference type="EMBL" id="CAL8088091.1"/>
    </source>
</evidence>
<dbReference type="PANTHER" id="PTHR19139:SF199">
    <property type="entry name" value="MIP17260P"/>
    <property type="match status" value="1"/>
</dbReference>
<feature type="transmembrane region" description="Helical" evidence="7">
    <location>
        <begin position="26"/>
        <end position="49"/>
    </location>
</feature>
<keyword evidence="9" id="KW-1185">Reference proteome</keyword>
<feature type="transmembrane region" description="Helical" evidence="7">
    <location>
        <begin position="142"/>
        <end position="162"/>
    </location>
</feature>
<reference evidence="8 9" key="1">
    <citation type="submission" date="2024-08" db="EMBL/GenBank/DDBJ databases">
        <authorList>
            <person name="Cucini C."/>
            <person name="Frati F."/>
        </authorList>
    </citation>
    <scope>NUCLEOTIDE SEQUENCE [LARGE SCALE GENOMIC DNA]</scope>
</reference>
<comment type="similarity">
    <text evidence="2 6">Belongs to the MIP/aquaporin (TC 1.A.8) family.</text>
</comment>
<dbReference type="PRINTS" id="PR00783">
    <property type="entry name" value="MINTRINSICP"/>
</dbReference>
<comment type="caution">
    <text evidence="8">The sequence shown here is derived from an EMBL/GenBank/DDBJ whole genome shotgun (WGS) entry which is preliminary data.</text>
</comment>
<proteinExistence type="inferred from homology"/>
<protein>
    <submittedName>
        <fullName evidence="8">Uncharacterized protein</fullName>
    </submittedName>
</protein>
<dbReference type="Gene3D" id="1.20.1080.10">
    <property type="entry name" value="Glycerol uptake facilitator protein"/>
    <property type="match status" value="1"/>
</dbReference>
<accession>A0ABP1Q6X6</accession>
<organism evidence="8 9">
    <name type="scientific">Orchesella dallaii</name>
    <dbReference type="NCBI Taxonomy" id="48710"/>
    <lineage>
        <taxon>Eukaryota</taxon>
        <taxon>Metazoa</taxon>
        <taxon>Ecdysozoa</taxon>
        <taxon>Arthropoda</taxon>
        <taxon>Hexapoda</taxon>
        <taxon>Collembola</taxon>
        <taxon>Entomobryomorpha</taxon>
        <taxon>Entomobryoidea</taxon>
        <taxon>Orchesellidae</taxon>
        <taxon>Orchesellinae</taxon>
        <taxon>Orchesella</taxon>
    </lineage>
</organism>
<dbReference type="InterPro" id="IPR000425">
    <property type="entry name" value="MIP"/>
</dbReference>
<evidence type="ECO:0000256" key="1">
    <source>
        <dbReference type="ARBA" id="ARBA00004141"/>
    </source>
</evidence>
<keyword evidence="4 7" id="KW-1133">Transmembrane helix</keyword>
<evidence type="ECO:0000256" key="7">
    <source>
        <dbReference type="SAM" id="Phobius"/>
    </source>
</evidence>
<sequence>MGHIQNLLKGSASAEKGIIRKPLWKLFIAEFIGTALLVFLGCGCVLKLNPEDHKLLVGIALCWGFTIATLAQTLGNISCDINPAVTLACLATGRTTIVKCIVYIIAQCLGALGGIGMLKLLMPDSVMGNWAITKLALGVTPLQGFLIEVVCTFLLVFTVFSASDERRTDLKGSVPLSIGLCVAGIILFAGPLTGASLNPARSLGPSVFAGHFENHWVC</sequence>
<keyword evidence="5 7" id="KW-0472">Membrane</keyword>
<dbReference type="InterPro" id="IPR023271">
    <property type="entry name" value="Aquaporin-like"/>
</dbReference>
<evidence type="ECO:0000256" key="6">
    <source>
        <dbReference type="RuleBase" id="RU000477"/>
    </source>
</evidence>
<evidence type="ECO:0000313" key="9">
    <source>
        <dbReference type="Proteomes" id="UP001642540"/>
    </source>
</evidence>
<keyword evidence="3 6" id="KW-0812">Transmembrane</keyword>
<name>A0ABP1Q6X6_9HEXA</name>
<gene>
    <name evidence="8" type="ORF">ODALV1_LOCUS6944</name>
</gene>